<dbReference type="EMBL" id="WUYX01000021">
    <property type="protein sequence ID" value="MXV61490.1"/>
    <property type="molecule type" value="Genomic_DNA"/>
</dbReference>
<reference evidence="2 3" key="1">
    <citation type="submission" date="2020-01" db="EMBL/GenBank/DDBJ databases">
        <title>Natronorubrum sp. JWXQ-INN 674 isolated from Inner Mongolia Autonomous Region of China.</title>
        <authorList>
            <person name="Xue Q."/>
        </authorList>
    </citation>
    <scope>NUCLEOTIDE SEQUENCE [LARGE SCALE GENOMIC DNA]</scope>
    <source>
        <strain evidence="2 3">JWXQ-INN-674</strain>
    </source>
</reference>
<evidence type="ECO:0000256" key="1">
    <source>
        <dbReference type="SAM" id="Phobius"/>
    </source>
</evidence>
<keyword evidence="3" id="KW-1185">Reference proteome</keyword>
<name>A0A6B0VIW5_9EURY</name>
<accession>A0A6B0VIW5</accession>
<dbReference type="RefSeq" id="WP_160063425.1">
    <property type="nucleotide sequence ID" value="NZ_WUYX01000021.1"/>
</dbReference>
<proteinExistence type="predicted"/>
<feature type="transmembrane region" description="Helical" evidence="1">
    <location>
        <begin position="12"/>
        <end position="32"/>
    </location>
</feature>
<gene>
    <name evidence="2" type="ORF">GS429_05310</name>
</gene>
<feature type="transmembrane region" description="Helical" evidence="1">
    <location>
        <begin position="38"/>
        <end position="58"/>
    </location>
</feature>
<organism evidence="2 3">
    <name type="scientific">Natronorubrum halalkaliphilum</name>
    <dbReference type="NCBI Taxonomy" id="2691917"/>
    <lineage>
        <taxon>Archaea</taxon>
        <taxon>Methanobacteriati</taxon>
        <taxon>Methanobacteriota</taxon>
        <taxon>Stenosarchaea group</taxon>
        <taxon>Halobacteria</taxon>
        <taxon>Halobacteriales</taxon>
        <taxon>Natrialbaceae</taxon>
        <taxon>Natronorubrum</taxon>
    </lineage>
</organism>
<keyword evidence="1" id="KW-1133">Transmembrane helix</keyword>
<sequence length="64" mass="6693">MASNTPQNGRIVALVFLAIGLALILGGTFDLPDHLPDGVFYVLVGVVLLLGAGVLFWLKRGTDG</sequence>
<dbReference type="AlphaFoldDB" id="A0A6B0VIW5"/>
<evidence type="ECO:0000313" key="3">
    <source>
        <dbReference type="Proteomes" id="UP000434101"/>
    </source>
</evidence>
<keyword evidence="1" id="KW-0472">Membrane</keyword>
<protein>
    <submittedName>
        <fullName evidence="2">Uncharacterized protein</fullName>
    </submittedName>
</protein>
<comment type="caution">
    <text evidence="2">The sequence shown here is derived from an EMBL/GenBank/DDBJ whole genome shotgun (WGS) entry which is preliminary data.</text>
</comment>
<keyword evidence="1" id="KW-0812">Transmembrane</keyword>
<dbReference type="Proteomes" id="UP000434101">
    <property type="component" value="Unassembled WGS sequence"/>
</dbReference>
<evidence type="ECO:0000313" key="2">
    <source>
        <dbReference type="EMBL" id="MXV61490.1"/>
    </source>
</evidence>